<keyword evidence="2" id="KW-1185">Reference proteome</keyword>
<organism evidence="1 2">
    <name type="scientific">Solanum bulbocastanum</name>
    <name type="common">Wild potato</name>
    <dbReference type="NCBI Taxonomy" id="147425"/>
    <lineage>
        <taxon>Eukaryota</taxon>
        <taxon>Viridiplantae</taxon>
        <taxon>Streptophyta</taxon>
        <taxon>Embryophyta</taxon>
        <taxon>Tracheophyta</taxon>
        <taxon>Spermatophyta</taxon>
        <taxon>Magnoliopsida</taxon>
        <taxon>eudicotyledons</taxon>
        <taxon>Gunneridae</taxon>
        <taxon>Pentapetalae</taxon>
        <taxon>asterids</taxon>
        <taxon>lamiids</taxon>
        <taxon>Solanales</taxon>
        <taxon>Solanaceae</taxon>
        <taxon>Solanoideae</taxon>
        <taxon>Solaneae</taxon>
        <taxon>Solanum</taxon>
    </lineage>
</organism>
<name>A0AAN8UAX9_SOLBU</name>
<dbReference type="Proteomes" id="UP001371456">
    <property type="component" value="Unassembled WGS sequence"/>
</dbReference>
<sequence length="113" mass="12422">MPFADDKSISTSALSSFVYSPIVPSVDEKSISTSAICKFLVSTCVPSYFISSPTVSTMVLSASSPIFSAKVLSDISFISFPLNQRYENSPSAKKRPESGWRESLHDNLYVHFK</sequence>
<accession>A0AAN8UAX9</accession>
<evidence type="ECO:0000313" key="1">
    <source>
        <dbReference type="EMBL" id="KAK6802885.1"/>
    </source>
</evidence>
<dbReference type="EMBL" id="JBANQN010000001">
    <property type="protein sequence ID" value="KAK6802885.1"/>
    <property type="molecule type" value="Genomic_DNA"/>
</dbReference>
<comment type="caution">
    <text evidence="1">The sequence shown here is derived from an EMBL/GenBank/DDBJ whole genome shotgun (WGS) entry which is preliminary data.</text>
</comment>
<proteinExistence type="predicted"/>
<dbReference type="AlphaFoldDB" id="A0AAN8UAX9"/>
<evidence type="ECO:0000313" key="2">
    <source>
        <dbReference type="Proteomes" id="UP001371456"/>
    </source>
</evidence>
<gene>
    <name evidence="1" type="ORF">RDI58_000669</name>
</gene>
<reference evidence="1 2" key="1">
    <citation type="submission" date="2024-02" db="EMBL/GenBank/DDBJ databases">
        <title>de novo genome assembly of Solanum bulbocastanum strain 11H21.</title>
        <authorList>
            <person name="Hosaka A.J."/>
        </authorList>
    </citation>
    <scope>NUCLEOTIDE SEQUENCE [LARGE SCALE GENOMIC DNA]</scope>
    <source>
        <tissue evidence="1">Young leaves</tissue>
    </source>
</reference>
<protein>
    <submittedName>
        <fullName evidence="1">Uncharacterized protein</fullName>
    </submittedName>
</protein>